<dbReference type="Gene3D" id="1.10.510.10">
    <property type="entry name" value="Transferase(Phosphotransferase) domain 1"/>
    <property type="match status" value="1"/>
</dbReference>
<accession>A0AAV0RHL7</accession>
<dbReference type="GO" id="GO:0004672">
    <property type="term" value="F:protein kinase activity"/>
    <property type="evidence" value="ECO:0007669"/>
    <property type="project" value="InterPro"/>
</dbReference>
<dbReference type="GO" id="GO:0005524">
    <property type="term" value="F:ATP binding"/>
    <property type="evidence" value="ECO:0007669"/>
    <property type="project" value="InterPro"/>
</dbReference>
<protein>
    <recommendedName>
        <fullName evidence="1">Protein kinase domain-containing protein</fullName>
    </recommendedName>
</protein>
<gene>
    <name evidence="2" type="ORF">LITE_LOCUS47785</name>
</gene>
<feature type="non-terminal residue" evidence="2">
    <location>
        <position position="1"/>
    </location>
</feature>
<comment type="caution">
    <text evidence="2">The sequence shown here is derived from an EMBL/GenBank/DDBJ whole genome shotgun (WGS) entry which is preliminary data.</text>
</comment>
<name>A0AAV0RHL7_9ROSI</name>
<organism evidence="2 3">
    <name type="scientific">Linum tenue</name>
    <dbReference type="NCBI Taxonomy" id="586396"/>
    <lineage>
        <taxon>Eukaryota</taxon>
        <taxon>Viridiplantae</taxon>
        <taxon>Streptophyta</taxon>
        <taxon>Embryophyta</taxon>
        <taxon>Tracheophyta</taxon>
        <taxon>Spermatophyta</taxon>
        <taxon>Magnoliopsida</taxon>
        <taxon>eudicotyledons</taxon>
        <taxon>Gunneridae</taxon>
        <taxon>Pentapetalae</taxon>
        <taxon>rosids</taxon>
        <taxon>fabids</taxon>
        <taxon>Malpighiales</taxon>
        <taxon>Linaceae</taxon>
        <taxon>Linum</taxon>
    </lineage>
</organism>
<sequence length="221" mass="24684">GRGLDYIHHWTGLEAVLVHNHIKSSNIILAQGSGSQPFIRAMICNFGLAHASGEAADDDGHGHGCGREGEEGYHPYMSPELLREGALATQKSDVYAFGVLLLELLSIGYRAIDVCIYSYDAADNVYERRSTVETARAAIVAGDEEGVINERVRRWVDGRLCYWFPVKIAVKAMRVAVQCVDEDPSLRPDMGVRGRHYFRMHSEIQRLPRVQGKLVLFGLWD</sequence>
<reference evidence="2" key="1">
    <citation type="submission" date="2022-08" db="EMBL/GenBank/DDBJ databases">
        <authorList>
            <person name="Gutierrez-Valencia J."/>
        </authorList>
    </citation>
    <scope>NUCLEOTIDE SEQUENCE</scope>
</reference>
<keyword evidence="3" id="KW-1185">Reference proteome</keyword>
<evidence type="ECO:0000313" key="3">
    <source>
        <dbReference type="Proteomes" id="UP001154282"/>
    </source>
</evidence>
<dbReference type="SUPFAM" id="SSF56112">
    <property type="entry name" value="Protein kinase-like (PK-like)"/>
    <property type="match status" value="1"/>
</dbReference>
<dbReference type="AlphaFoldDB" id="A0AAV0RHL7"/>
<proteinExistence type="predicted"/>
<dbReference type="InterPro" id="IPR011009">
    <property type="entry name" value="Kinase-like_dom_sf"/>
</dbReference>
<evidence type="ECO:0000313" key="2">
    <source>
        <dbReference type="EMBL" id="CAI0555928.1"/>
    </source>
</evidence>
<dbReference type="InterPro" id="IPR000719">
    <property type="entry name" value="Prot_kinase_dom"/>
</dbReference>
<dbReference type="PANTHER" id="PTHR46863">
    <property type="entry name" value="OS09G0572100 PROTEIN"/>
    <property type="match status" value="1"/>
</dbReference>
<dbReference type="Proteomes" id="UP001154282">
    <property type="component" value="Unassembled WGS sequence"/>
</dbReference>
<feature type="domain" description="Protein kinase" evidence="1">
    <location>
        <begin position="1"/>
        <end position="199"/>
    </location>
</feature>
<evidence type="ECO:0000259" key="1">
    <source>
        <dbReference type="PROSITE" id="PS50011"/>
    </source>
</evidence>
<dbReference type="Pfam" id="PF00069">
    <property type="entry name" value="Pkinase"/>
    <property type="match status" value="1"/>
</dbReference>
<dbReference type="EMBL" id="CAMGYJ010000010">
    <property type="protein sequence ID" value="CAI0555928.1"/>
    <property type="molecule type" value="Genomic_DNA"/>
</dbReference>
<dbReference type="PANTHER" id="PTHR46863:SF1">
    <property type="entry name" value="PROTEIN KINASE SUPERFAMILY PROTEIN"/>
    <property type="match status" value="1"/>
</dbReference>
<dbReference type="PROSITE" id="PS50011">
    <property type="entry name" value="PROTEIN_KINASE_DOM"/>
    <property type="match status" value="1"/>
</dbReference>